<proteinExistence type="predicted"/>
<dbReference type="GO" id="GO:0008780">
    <property type="term" value="F:acyl-[acyl-carrier-protein]-UDP-N-acetylglucosamine O-acyltransferase activity"/>
    <property type="evidence" value="ECO:0007669"/>
    <property type="project" value="UniProtKB-EC"/>
</dbReference>
<dbReference type="GO" id="GO:0009245">
    <property type="term" value="P:lipid A biosynthetic process"/>
    <property type="evidence" value="ECO:0007669"/>
    <property type="project" value="UniProtKB-KW"/>
</dbReference>
<keyword evidence="10" id="KW-1185">Reference proteome</keyword>
<accession>A0A0C3NIH1</accession>
<dbReference type="Proteomes" id="UP000031980">
    <property type="component" value="Unassembled WGS sequence"/>
</dbReference>
<feature type="domain" description="UDP N-acetylglucosamine O-acyltransferase C-terminal" evidence="6">
    <location>
        <begin position="173"/>
        <end position="255"/>
    </location>
</feature>
<dbReference type="Proteomes" id="UP000031937">
    <property type="component" value="Unassembled WGS sequence"/>
</dbReference>
<dbReference type="InterPro" id="IPR010137">
    <property type="entry name" value="Lipid_A_LpxA"/>
</dbReference>
<dbReference type="Pfam" id="PF00132">
    <property type="entry name" value="Hexapep"/>
    <property type="match status" value="2"/>
</dbReference>
<dbReference type="EC" id="2.3.1.129" evidence="8"/>
<dbReference type="InterPro" id="IPR011004">
    <property type="entry name" value="Trimer_LpxA-like_sf"/>
</dbReference>
<evidence type="ECO:0000256" key="3">
    <source>
        <dbReference type="ARBA" id="ARBA00022679"/>
    </source>
</evidence>
<evidence type="ECO:0000313" key="8">
    <source>
        <dbReference type="EMBL" id="KIO45947.1"/>
    </source>
</evidence>
<keyword evidence="1" id="KW-0444">Lipid biosynthesis</keyword>
<dbReference type="Gene3D" id="2.160.10.10">
    <property type="entry name" value="Hexapeptide repeat proteins"/>
    <property type="match status" value="1"/>
</dbReference>
<dbReference type="PANTHER" id="PTHR43480">
    <property type="entry name" value="ACYL-[ACYL-CARRIER-PROTEIN]--UDP-N-ACETYLGLUCOSAMINE O-ACYLTRANSFERASE"/>
    <property type="match status" value="1"/>
</dbReference>
<dbReference type="SUPFAM" id="SSF51161">
    <property type="entry name" value="Trimeric LpxA-like enzymes"/>
    <property type="match status" value="1"/>
</dbReference>
<evidence type="ECO:0000259" key="6">
    <source>
        <dbReference type="Pfam" id="PF13720"/>
    </source>
</evidence>
<evidence type="ECO:0000313" key="9">
    <source>
        <dbReference type="Proteomes" id="UP000031937"/>
    </source>
</evidence>
<dbReference type="PANTHER" id="PTHR43480:SF1">
    <property type="entry name" value="ACYL-[ACYL-CARRIER-PROTEIN]--UDP-N-ACETYLGLUCOSAMINE O-ACYLTRANSFERASE, MITOCHONDRIAL-RELATED"/>
    <property type="match status" value="1"/>
</dbReference>
<dbReference type="PIRSF" id="PIRSF000456">
    <property type="entry name" value="UDP-GlcNAc_acltr"/>
    <property type="match status" value="1"/>
</dbReference>
<evidence type="ECO:0000256" key="5">
    <source>
        <dbReference type="ARBA" id="ARBA00023315"/>
    </source>
</evidence>
<name>A0A0C3NIH1_9PORP</name>
<dbReference type="Pfam" id="PF13720">
    <property type="entry name" value="Acetyltransf_11"/>
    <property type="match status" value="1"/>
</dbReference>
<evidence type="ECO:0000256" key="4">
    <source>
        <dbReference type="ARBA" id="ARBA00023098"/>
    </source>
</evidence>
<dbReference type="RefSeq" id="WP_041503964.1">
    <property type="nucleotide sequence ID" value="NZ_JPIT01000031.1"/>
</dbReference>
<evidence type="ECO:0000256" key="1">
    <source>
        <dbReference type="ARBA" id="ARBA00022516"/>
    </source>
</evidence>
<dbReference type="InterPro" id="IPR037157">
    <property type="entry name" value="Acetyltransf_C_sf"/>
</dbReference>
<dbReference type="AlphaFoldDB" id="A0A0C3NIH1"/>
<keyword evidence="3 8" id="KW-0808">Transferase</keyword>
<dbReference type="EMBL" id="JPIT01000031">
    <property type="protein sequence ID" value="KIO43783.1"/>
    <property type="molecule type" value="Genomic_DNA"/>
</dbReference>
<keyword evidence="2" id="KW-0441">Lipid A biosynthesis</keyword>
<dbReference type="InterPro" id="IPR029098">
    <property type="entry name" value="Acetyltransf_C"/>
</dbReference>
<evidence type="ECO:0000256" key="2">
    <source>
        <dbReference type="ARBA" id="ARBA00022556"/>
    </source>
</evidence>
<dbReference type="NCBIfam" id="TIGR01852">
    <property type="entry name" value="lipid_A_lpxA"/>
    <property type="match status" value="1"/>
</dbReference>
<reference evidence="7 9" key="2">
    <citation type="submission" date="2014-07" db="EMBL/GenBank/DDBJ databases">
        <title>Porphyromonadaceae bacterium OUH 334697 = ATCC BAA-2682 = DSM 28341 draft genome.</title>
        <authorList>
            <person name="Sydenham T.V."/>
            <person name="Hasman H."/>
            <person name="Justesen U.S."/>
        </authorList>
    </citation>
    <scope>NUCLEOTIDE SEQUENCE [LARGE SCALE GENOMIC DNA]</scope>
    <source>
        <strain evidence="7 9">OUH 334697</strain>
    </source>
</reference>
<keyword evidence="4" id="KW-0443">Lipid metabolism</keyword>
<keyword evidence="5 8" id="KW-0012">Acyltransferase</keyword>
<sequence length="259" mass="28014">MISPLAYVDSRAKIGNDVTIHPFAYIDKDVEIGDGCTVMPYVSILSGTRMGTNNTVYQGAIIGATPQDFKFKGEDTILKIGNNNTIREKVIINRGTYPTDCTIVGDGNFLLEGVHLAHDTHIGNNCILGNGTKTAGNCIVDDCAILGSGVIIKHGCHIGSWSLVRDGCRANKDVPPFIVAAHNPITYYGINAILLAREGKLSEATIDDIAKAYRQIYQCGTSLENALNQIRRMITIGPEIQYILDFIEQSSKGIIGVTL</sequence>
<protein>
    <submittedName>
        <fullName evidence="8">UDP-N-acetylglucosamine acyltransferase</fullName>
        <ecNumber evidence="8">2.3.1.129</ecNumber>
    </submittedName>
</protein>
<dbReference type="GO" id="GO:0016020">
    <property type="term" value="C:membrane"/>
    <property type="evidence" value="ECO:0007669"/>
    <property type="project" value="GOC"/>
</dbReference>
<evidence type="ECO:0000313" key="7">
    <source>
        <dbReference type="EMBL" id="KIO43783.1"/>
    </source>
</evidence>
<comment type="caution">
    <text evidence="8">The sequence shown here is derived from an EMBL/GenBank/DDBJ whole genome shotgun (WGS) entry which is preliminary data.</text>
</comment>
<evidence type="ECO:0000313" key="10">
    <source>
        <dbReference type="Proteomes" id="UP000031980"/>
    </source>
</evidence>
<dbReference type="NCBIfam" id="NF003657">
    <property type="entry name" value="PRK05289.1"/>
    <property type="match status" value="1"/>
</dbReference>
<dbReference type="OrthoDB" id="9807278at2"/>
<dbReference type="Gene3D" id="1.20.1180.10">
    <property type="entry name" value="Udp N-acetylglucosamine O-acyltransferase, C-terminal domain"/>
    <property type="match status" value="1"/>
</dbReference>
<reference evidence="8 10" key="1">
    <citation type="submission" date="2014-07" db="EMBL/GenBank/DDBJ databases">
        <title>Porphyromonadaceae bacterium OUH 308042 = ATCC BAA-2681 = DSM 28342 draft genome.</title>
        <authorList>
            <person name="Sydenham T.V."/>
            <person name="Hasman H."/>
            <person name="Justensen U.S."/>
        </authorList>
    </citation>
    <scope>NUCLEOTIDE SEQUENCE [LARGE SCALE GENOMIC DNA]</scope>
    <source>
        <strain evidence="8 10">OUH 308042</strain>
    </source>
</reference>
<dbReference type="EMBL" id="JPIU01000037">
    <property type="protein sequence ID" value="KIO45947.1"/>
    <property type="molecule type" value="Genomic_DNA"/>
</dbReference>
<organism evidence="8 10">
    <name type="scientific">Sanguibacteroides justesenii</name>
    <dbReference type="NCBI Taxonomy" id="1547597"/>
    <lineage>
        <taxon>Bacteria</taxon>
        <taxon>Pseudomonadati</taxon>
        <taxon>Bacteroidota</taxon>
        <taxon>Bacteroidia</taxon>
        <taxon>Bacteroidales</taxon>
        <taxon>Porphyromonadaceae</taxon>
        <taxon>Sanguibacteroides</taxon>
    </lineage>
</organism>
<dbReference type="CDD" id="cd03351">
    <property type="entry name" value="LbH_UDP-GlcNAc_AT"/>
    <property type="match status" value="1"/>
</dbReference>
<gene>
    <name evidence="8" type="ORF">BA92_05750</name>
    <name evidence="7" type="ORF">IE90_11785</name>
</gene>
<dbReference type="InterPro" id="IPR001451">
    <property type="entry name" value="Hexapep"/>
</dbReference>